<organism evidence="2 3">
    <name type="scientific">Ruminococcus bovis</name>
    <dbReference type="NCBI Taxonomy" id="2564099"/>
    <lineage>
        <taxon>Bacteria</taxon>
        <taxon>Bacillati</taxon>
        <taxon>Bacillota</taxon>
        <taxon>Clostridia</taxon>
        <taxon>Eubacteriales</taxon>
        <taxon>Oscillospiraceae</taxon>
        <taxon>Ruminococcus</taxon>
    </lineage>
</organism>
<evidence type="ECO:0000259" key="1">
    <source>
        <dbReference type="PROSITE" id="PS51707"/>
    </source>
</evidence>
<sequence length="185" mass="21105">MSIEVELKVKILNKEEIINKLENLNFIKSSLVVETDTYFTSSYHDFISLDEALRIRNVLNKSTNETNSVITYKGAKLDNISMSRKELETEIKDSNIVKEILENIGFTAVPPLIKERQYLKNNNVTACVDTVKGLGDYLELEIIVENNSEKEKSLEVLESLLLKLGYSMKNTINTSYLSMLMNISE</sequence>
<dbReference type="PROSITE" id="PS51707">
    <property type="entry name" value="CYTH"/>
    <property type="match status" value="1"/>
</dbReference>
<dbReference type="KEGG" id="ruj:E5Z56_10000"/>
<dbReference type="CDD" id="cd07890">
    <property type="entry name" value="CYTH-like_AC_IV-like"/>
    <property type="match status" value="1"/>
</dbReference>
<dbReference type="AlphaFoldDB" id="A0A4P8XWY1"/>
<name>A0A4P8XWY1_9FIRM</name>
<dbReference type="Pfam" id="PF01928">
    <property type="entry name" value="CYTH"/>
    <property type="match status" value="1"/>
</dbReference>
<proteinExistence type="predicted"/>
<accession>A0A4P8XWY1</accession>
<dbReference type="PANTHER" id="PTHR21028">
    <property type="entry name" value="SI:CH211-156B7.4"/>
    <property type="match status" value="1"/>
</dbReference>
<gene>
    <name evidence="2" type="primary">cyaB</name>
    <name evidence="2" type="ORF">E5Z56_10000</name>
</gene>
<feature type="domain" description="CYTH" evidence="1">
    <location>
        <begin position="2"/>
        <end position="182"/>
    </location>
</feature>
<dbReference type="InterPro" id="IPR023577">
    <property type="entry name" value="CYTH_domain"/>
</dbReference>
<dbReference type="RefSeq" id="WP_138157660.1">
    <property type="nucleotide sequence ID" value="NZ_CP039381.1"/>
</dbReference>
<dbReference type="PANTHER" id="PTHR21028:SF2">
    <property type="entry name" value="CYTH DOMAIN-CONTAINING PROTEIN"/>
    <property type="match status" value="1"/>
</dbReference>
<dbReference type="OrthoDB" id="1976765at2"/>
<dbReference type="InterPro" id="IPR008173">
    <property type="entry name" value="Adenylyl_cyclase_CyaB"/>
</dbReference>
<dbReference type="Proteomes" id="UP000301475">
    <property type="component" value="Chromosome"/>
</dbReference>
<dbReference type="Gene3D" id="2.40.320.10">
    <property type="entry name" value="Hypothetical Protein Pfu-838710-001"/>
    <property type="match status" value="1"/>
</dbReference>
<dbReference type="EMBL" id="CP039381">
    <property type="protein sequence ID" value="QCT07666.1"/>
    <property type="molecule type" value="Genomic_DNA"/>
</dbReference>
<dbReference type="NCBIfam" id="TIGR00318">
    <property type="entry name" value="cyaB"/>
    <property type="match status" value="1"/>
</dbReference>
<keyword evidence="3" id="KW-1185">Reference proteome</keyword>
<protein>
    <submittedName>
        <fullName evidence="2">Class IV adenylate cyclase</fullName>
    </submittedName>
</protein>
<dbReference type="SMART" id="SM01118">
    <property type="entry name" value="CYTH"/>
    <property type="match status" value="1"/>
</dbReference>
<reference evidence="2 3" key="1">
    <citation type="submission" date="2019-04" db="EMBL/GenBank/DDBJ databases">
        <authorList>
            <person name="Embree M."/>
            <person name="Gaffney J.R."/>
        </authorList>
    </citation>
    <scope>NUCLEOTIDE SEQUENCE [LARGE SCALE GENOMIC DNA]</scope>
    <source>
        <strain evidence="2 3">JE7A12</strain>
    </source>
</reference>
<dbReference type="SUPFAM" id="SSF55154">
    <property type="entry name" value="CYTH-like phosphatases"/>
    <property type="match status" value="1"/>
</dbReference>
<evidence type="ECO:0000313" key="2">
    <source>
        <dbReference type="EMBL" id="QCT07666.1"/>
    </source>
</evidence>
<evidence type="ECO:0000313" key="3">
    <source>
        <dbReference type="Proteomes" id="UP000301475"/>
    </source>
</evidence>
<dbReference type="InterPro" id="IPR033469">
    <property type="entry name" value="CYTH-like_dom_sf"/>
</dbReference>